<comment type="subunit">
    <text evidence="12">Monomer and homodimer.</text>
</comment>
<dbReference type="InterPro" id="IPR040064">
    <property type="entry name" value="MoaA-like"/>
</dbReference>
<dbReference type="SFLD" id="SFLDG01383">
    <property type="entry name" value="cyclic_pyranopterin_phosphate"/>
    <property type="match status" value="1"/>
</dbReference>
<dbReference type="GO" id="GO:0005525">
    <property type="term" value="F:GTP binding"/>
    <property type="evidence" value="ECO:0007669"/>
    <property type="project" value="UniProtKB-UniRule"/>
</dbReference>
<evidence type="ECO:0000256" key="12">
    <source>
        <dbReference type="HAMAP-Rule" id="MF_01225"/>
    </source>
</evidence>
<proteinExistence type="inferred from homology"/>
<feature type="domain" description="Radical SAM core" evidence="13">
    <location>
        <begin position="9"/>
        <end position="228"/>
    </location>
</feature>
<dbReference type="SUPFAM" id="SSF102114">
    <property type="entry name" value="Radical SAM enzymes"/>
    <property type="match status" value="1"/>
</dbReference>
<evidence type="ECO:0000256" key="6">
    <source>
        <dbReference type="ARBA" id="ARBA00023004"/>
    </source>
</evidence>
<evidence type="ECO:0000256" key="7">
    <source>
        <dbReference type="ARBA" id="ARBA00023014"/>
    </source>
</evidence>
<keyword evidence="8 12" id="KW-0342">GTP-binding</keyword>
<feature type="binding site" evidence="12">
    <location>
        <position position="18"/>
    </location>
    <ligand>
        <name>GTP</name>
        <dbReference type="ChEBI" id="CHEBI:37565"/>
    </ligand>
</feature>
<feature type="binding site" evidence="12">
    <location>
        <position position="164"/>
    </location>
    <ligand>
        <name>GTP</name>
        <dbReference type="ChEBI" id="CHEBI:37565"/>
    </ligand>
</feature>
<dbReference type="AlphaFoldDB" id="A0A562QQW9"/>
<evidence type="ECO:0000256" key="9">
    <source>
        <dbReference type="ARBA" id="ARBA00023150"/>
    </source>
</evidence>
<evidence type="ECO:0000313" key="15">
    <source>
        <dbReference type="Proteomes" id="UP000315711"/>
    </source>
</evidence>
<dbReference type="HAMAP" id="MF_01225_B">
    <property type="entry name" value="MoaA_B"/>
    <property type="match status" value="1"/>
</dbReference>
<dbReference type="PANTHER" id="PTHR22960:SF0">
    <property type="entry name" value="MOLYBDENUM COFACTOR BIOSYNTHESIS PROTEIN 1"/>
    <property type="match status" value="1"/>
</dbReference>
<dbReference type="InterPro" id="IPR007197">
    <property type="entry name" value="rSAM"/>
</dbReference>
<accession>A0A562QQW9</accession>
<feature type="binding site" evidence="12">
    <location>
        <position position="103"/>
    </location>
    <ligand>
        <name>GTP</name>
        <dbReference type="ChEBI" id="CHEBI:37565"/>
    </ligand>
</feature>
<feature type="binding site" evidence="12">
    <location>
        <position position="198"/>
    </location>
    <ligand>
        <name>S-adenosyl-L-methionine</name>
        <dbReference type="ChEBI" id="CHEBI:59789"/>
    </ligand>
</feature>
<evidence type="ECO:0000256" key="8">
    <source>
        <dbReference type="ARBA" id="ARBA00023134"/>
    </source>
</evidence>
<dbReference type="PROSITE" id="PS51918">
    <property type="entry name" value="RADICAL_SAM"/>
    <property type="match status" value="1"/>
</dbReference>
<dbReference type="InterPro" id="IPR006638">
    <property type="entry name" value="Elp3/MiaA/NifB-like_rSAM"/>
</dbReference>
<feature type="binding site" evidence="12">
    <location>
        <position position="32"/>
    </location>
    <ligand>
        <name>[4Fe-4S] cluster</name>
        <dbReference type="ChEBI" id="CHEBI:49883"/>
        <label>1</label>
        <note>4Fe-4S-S-AdoMet</note>
    </ligand>
</feature>
<dbReference type="InterPro" id="IPR013483">
    <property type="entry name" value="MoaA"/>
</dbReference>
<dbReference type="InterPro" id="IPR013785">
    <property type="entry name" value="Aldolase_TIM"/>
</dbReference>
<protein>
    <recommendedName>
        <fullName evidence="1 12">GTP 3',8-cyclase</fullName>
        <ecNumber evidence="1 12">4.1.99.22</ecNumber>
    </recommendedName>
    <alternativeName>
        <fullName evidence="12">Molybdenum cofactor biosynthesis protein A</fullName>
    </alternativeName>
</protein>
<comment type="catalytic activity">
    <reaction evidence="11 12">
        <text>GTP + AH2 + S-adenosyl-L-methionine = (8S)-3',8-cyclo-7,8-dihydroguanosine 5'-triphosphate + 5'-deoxyadenosine + L-methionine + A + H(+)</text>
        <dbReference type="Rhea" id="RHEA:49576"/>
        <dbReference type="ChEBI" id="CHEBI:13193"/>
        <dbReference type="ChEBI" id="CHEBI:15378"/>
        <dbReference type="ChEBI" id="CHEBI:17319"/>
        <dbReference type="ChEBI" id="CHEBI:17499"/>
        <dbReference type="ChEBI" id="CHEBI:37565"/>
        <dbReference type="ChEBI" id="CHEBI:57844"/>
        <dbReference type="ChEBI" id="CHEBI:59789"/>
        <dbReference type="ChEBI" id="CHEBI:131766"/>
        <dbReference type="EC" id="4.1.99.22"/>
    </reaction>
</comment>
<dbReference type="GO" id="GO:0046872">
    <property type="term" value="F:metal ion binding"/>
    <property type="evidence" value="ECO:0007669"/>
    <property type="project" value="UniProtKB-KW"/>
</dbReference>
<evidence type="ECO:0000256" key="5">
    <source>
        <dbReference type="ARBA" id="ARBA00022741"/>
    </source>
</evidence>
<dbReference type="InterPro" id="IPR010505">
    <property type="entry name" value="MoaA_twitch"/>
</dbReference>
<feature type="binding site" evidence="12">
    <location>
        <position position="127"/>
    </location>
    <ligand>
        <name>S-adenosyl-L-methionine</name>
        <dbReference type="ChEBI" id="CHEBI:59789"/>
    </ligand>
</feature>
<dbReference type="CDD" id="cd21117">
    <property type="entry name" value="Twitch_MoaA"/>
    <property type="match status" value="1"/>
</dbReference>
<dbReference type="UniPathway" id="UPA00344"/>
<evidence type="ECO:0000256" key="11">
    <source>
        <dbReference type="ARBA" id="ARBA00048697"/>
    </source>
</evidence>
<dbReference type="InterPro" id="IPR050105">
    <property type="entry name" value="MoCo_biosynth_MoaA/MoaC"/>
</dbReference>
<evidence type="ECO:0000256" key="3">
    <source>
        <dbReference type="ARBA" id="ARBA00022691"/>
    </source>
</evidence>
<gene>
    <name evidence="12" type="primary">moaA</name>
    <name evidence="14" type="ORF">IQ10_00863</name>
</gene>
<dbReference type="SFLD" id="SFLDG01386">
    <property type="entry name" value="main_SPASM_domain-containing"/>
    <property type="match status" value="1"/>
</dbReference>
<dbReference type="Pfam" id="PF06463">
    <property type="entry name" value="Mob_synth_C"/>
    <property type="match status" value="1"/>
</dbReference>
<feature type="binding site" evidence="12">
    <location>
        <position position="31"/>
    </location>
    <ligand>
        <name>S-adenosyl-L-methionine</name>
        <dbReference type="ChEBI" id="CHEBI:59789"/>
    </ligand>
</feature>
<feature type="binding site" evidence="12">
    <location>
        <begin position="267"/>
        <end position="269"/>
    </location>
    <ligand>
        <name>GTP</name>
        <dbReference type="ChEBI" id="CHEBI:37565"/>
    </ligand>
</feature>
<dbReference type="GO" id="GO:0051539">
    <property type="term" value="F:4 iron, 4 sulfur cluster binding"/>
    <property type="evidence" value="ECO:0007669"/>
    <property type="project" value="UniProtKB-UniRule"/>
</dbReference>
<feature type="binding site" evidence="12">
    <location>
        <position position="25"/>
    </location>
    <ligand>
        <name>[4Fe-4S] cluster</name>
        <dbReference type="ChEBI" id="CHEBI:49883"/>
        <label>1</label>
        <note>4Fe-4S-S-AdoMet</note>
    </ligand>
</feature>
<dbReference type="EC" id="4.1.99.22" evidence="1 12"/>
<evidence type="ECO:0000259" key="13">
    <source>
        <dbReference type="PROSITE" id="PS51918"/>
    </source>
</evidence>
<dbReference type="GO" id="GO:1904047">
    <property type="term" value="F:S-adenosyl-L-methionine binding"/>
    <property type="evidence" value="ECO:0007669"/>
    <property type="project" value="UniProtKB-UniRule"/>
</dbReference>
<dbReference type="InterPro" id="IPR000385">
    <property type="entry name" value="MoaA_NifB_PqqE_Fe-S-bd_CS"/>
</dbReference>
<dbReference type="GO" id="GO:0006777">
    <property type="term" value="P:Mo-molybdopterin cofactor biosynthetic process"/>
    <property type="evidence" value="ECO:0007669"/>
    <property type="project" value="UniProtKB-UniRule"/>
</dbReference>
<keyword evidence="10 12" id="KW-0456">Lyase</keyword>
<feature type="binding site" evidence="12">
    <location>
        <position position="265"/>
    </location>
    <ligand>
        <name>[4Fe-4S] cluster</name>
        <dbReference type="ChEBI" id="CHEBI:49883"/>
        <label>2</label>
        <note>4Fe-4S-substrate</note>
    </ligand>
</feature>
<dbReference type="SFLD" id="SFLDS00029">
    <property type="entry name" value="Radical_SAM"/>
    <property type="match status" value="1"/>
</dbReference>
<dbReference type="CDD" id="cd01335">
    <property type="entry name" value="Radical_SAM"/>
    <property type="match status" value="1"/>
</dbReference>
<keyword evidence="7 12" id="KW-0411">Iron-sulfur</keyword>
<feature type="binding site" evidence="12">
    <location>
        <position position="72"/>
    </location>
    <ligand>
        <name>GTP</name>
        <dbReference type="ChEBI" id="CHEBI:37565"/>
    </ligand>
</feature>
<keyword evidence="4 12" id="KW-0479">Metal-binding</keyword>
<feature type="binding site" evidence="12">
    <location>
        <position position="76"/>
    </location>
    <ligand>
        <name>S-adenosyl-L-methionine</name>
        <dbReference type="ChEBI" id="CHEBI:59789"/>
    </ligand>
</feature>
<dbReference type="PROSITE" id="PS01305">
    <property type="entry name" value="MOAA_NIFB_PQQE"/>
    <property type="match status" value="1"/>
</dbReference>
<feature type="binding site" evidence="12">
    <location>
        <position position="29"/>
    </location>
    <ligand>
        <name>[4Fe-4S] cluster</name>
        <dbReference type="ChEBI" id="CHEBI:49883"/>
        <label>1</label>
        <note>4Fe-4S-S-AdoMet</note>
    </ligand>
</feature>
<comment type="pathway">
    <text evidence="12">Cofactor biosynthesis; molybdopterin biosynthesis.</text>
</comment>
<keyword evidence="6 12" id="KW-0408">Iron</keyword>
<dbReference type="SMART" id="SM00729">
    <property type="entry name" value="Elp3"/>
    <property type="match status" value="1"/>
</dbReference>
<name>A0A562QQW9_9BACI</name>
<dbReference type="GO" id="GO:0061798">
    <property type="term" value="F:GTP 3',8'-cyclase activity"/>
    <property type="evidence" value="ECO:0007669"/>
    <property type="project" value="UniProtKB-UniRule"/>
</dbReference>
<comment type="similarity">
    <text evidence="12">Belongs to the radical SAM superfamily. MoaA family.</text>
</comment>
<dbReference type="Pfam" id="PF04055">
    <property type="entry name" value="Radical_SAM"/>
    <property type="match status" value="1"/>
</dbReference>
<dbReference type="EMBL" id="VLKZ01000002">
    <property type="protein sequence ID" value="TWI59151.1"/>
    <property type="molecule type" value="Genomic_DNA"/>
</dbReference>
<comment type="function">
    <text evidence="12">Catalyzes the cyclization of GTP to (8S)-3',8-cyclo-7,8-dihydroguanosine 5'-triphosphate.</text>
</comment>
<reference evidence="14 15" key="1">
    <citation type="journal article" date="2015" name="Stand. Genomic Sci.">
        <title>Genomic Encyclopedia of Bacterial and Archaeal Type Strains, Phase III: the genomes of soil and plant-associated and newly described type strains.</title>
        <authorList>
            <person name="Whitman W.B."/>
            <person name="Woyke T."/>
            <person name="Klenk H.P."/>
            <person name="Zhou Y."/>
            <person name="Lilburn T.G."/>
            <person name="Beck B.J."/>
            <person name="De Vos P."/>
            <person name="Vandamme P."/>
            <person name="Eisen J.A."/>
            <person name="Garrity G."/>
            <person name="Hugenholtz P."/>
            <person name="Kyrpides N.C."/>
        </authorList>
    </citation>
    <scope>NUCLEOTIDE SEQUENCE [LARGE SCALE GENOMIC DNA]</scope>
    <source>
        <strain evidence="14 15">CGMCC 1.10116</strain>
    </source>
</reference>
<dbReference type="GO" id="GO:0061799">
    <property type="term" value="F:cyclic pyranopterin monophosphate synthase activity"/>
    <property type="evidence" value="ECO:0007669"/>
    <property type="project" value="TreeGrafter"/>
</dbReference>
<evidence type="ECO:0000256" key="2">
    <source>
        <dbReference type="ARBA" id="ARBA00022485"/>
    </source>
</evidence>
<keyword evidence="2 12" id="KW-0004">4Fe-4S</keyword>
<evidence type="ECO:0000256" key="1">
    <source>
        <dbReference type="ARBA" id="ARBA00012167"/>
    </source>
</evidence>
<dbReference type="NCBIfam" id="TIGR02666">
    <property type="entry name" value="moaA"/>
    <property type="match status" value="1"/>
</dbReference>
<dbReference type="Proteomes" id="UP000315711">
    <property type="component" value="Unassembled WGS sequence"/>
</dbReference>
<dbReference type="SFLD" id="SFLDG01067">
    <property type="entry name" value="SPASM/twitch_domain_containing"/>
    <property type="match status" value="1"/>
</dbReference>
<keyword evidence="15" id="KW-1185">Reference proteome</keyword>
<comment type="cofactor">
    <cofactor evidence="12">
        <name>[4Fe-4S] cluster</name>
        <dbReference type="ChEBI" id="CHEBI:49883"/>
    </cofactor>
    <text evidence="12">Binds 2 [4Fe-4S] clusters. Binds 1 [4Fe-4S] cluster coordinated with 3 cysteines and an exchangeable S-adenosyl-L-methionine and 1 [4Fe-4S] cluster coordinated with 3 cysteines and the GTP-derived substrate.</text>
</comment>
<sequence length="338" mass="38277">MEIRPVSDKFSRPLQDLRISIMDKCNFRCSYCMPAEIFGEDYVFMREEELLSFDEIERLVSQFTKLGVKKIRITGGEPLLRKNVDLLVKRLSALEGIEDVGLTTNGVYLVKQAEALKRAGLMRVNISLDALDTDIFQEMNGRKVKPNVVLKGMEAAISAGLLVKVNMVVKKGVNDEEVVKLATYCKDRGITLRFIEFMDVGQTNGWDFSQVVTKKELLEKVSTIAPVEAVDKDYFGEVASRYRYIGTTTEVGFISSVSDTFCGSCTRARISADGKLFTCLFAEEGYDFRQLIRSGASDLEIEKKIENIWSNRTDRYSEERTEETVKTRKKIEMSYIGG</sequence>
<evidence type="ECO:0000313" key="14">
    <source>
        <dbReference type="EMBL" id="TWI59151.1"/>
    </source>
</evidence>
<evidence type="ECO:0000256" key="4">
    <source>
        <dbReference type="ARBA" id="ARBA00022723"/>
    </source>
</evidence>
<comment type="caution">
    <text evidence="14">The sequence shown here is derived from an EMBL/GenBank/DDBJ whole genome shotgun (WGS) entry which is preliminary data.</text>
</comment>
<feature type="binding site" evidence="12">
    <location>
        <position position="279"/>
    </location>
    <ligand>
        <name>[4Fe-4S] cluster</name>
        <dbReference type="ChEBI" id="CHEBI:49883"/>
        <label>2</label>
        <note>4Fe-4S-substrate</note>
    </ligand>
</feature>
<dbReference type="Gene3D" id="3.20.20.70">
    <property type="entry name" value="Aldolase class I"/>
    <property type="match status" value="1"/>
</dbReference>
<organism evidence="14 15">
    <name type="scientific">Halalkalibacter nanhaiisediminis</name>
    <dbReference type="NCBI Taxonomy" id="688079"/>
    <lineage>
        <taxon>Bacteria</taxon>
        <taxon>Bacillati</taxon>
        <taxon>Bacillota</taxon>
        <taxon>Bacilli</taxon>
        <taxon>Bacillales</taxon>
        <taxon>Bacillaceae</taxon>
        <taxon>Halalkalibacter</taxon>
    </lineage>
</organism>
<dbReference type="PANTHER" id="PTHR22960">
    <property type="entry name" value="MOLYBDOPTERIN COFACTOR SYNTHESIS PROTEIN A"/>
    <property type="match status" value="1"/>
</dbReference>
<feature type="binding site" evidence="12">
    <location>
        <position position="262"/>
    </location>
    <ligand>
        <name>[4Fe-4S] cluster</name>
        <dbReference type="ChEBI" id="CHEBI:49883"/>
        <label>2</label>
        <note>4Fe-4S-substrate</note>
    </ligand>
</feature>
<keyword evidence="9 12" id="KW-0501">Molybdenum cofactor biosynthesis</keyword>
<evidence type="ECO:0000256" key="10">
    <source>
        <dbReference type="ARBA" id="ARBA00023239"/>
    </source>
</evidence>
<keyword evidence="3 12" id="KW-0949">S-adenosyl-L-methionine</keyword>
<keyword evidence="5 12" id="KW-0547">Nucleotide-binding</keyword>
<dbReference type="InterPro" id="IPR058240">
    <property type="entry name" value="rSAM_sf"/>
</dbReference>